<protein>
    <submittedName>
        <fullName evidence="2">Uncharacterized protein</fullName>
    </submittedName>
</protein>
<name>A0A814MEL4_9BILA</name>
<dbReference type="AlphaFoldDB" id="A0A814MEL4"/>
<keyword evidence="1" id="KW-0812">Transmembrane</keyword>
<evidence type="ECO:0000313" key="4">
    <source>
        <dbReference type="Proteomes" id="UP000663854"/>
    </source>
</evidence>
<sequence length="74" mass="8737">MEINLISNLFISIIIGILTIVLPLQQENLSEYQHKNSKATVFNNHLKYMHSLHDEHHQIILNIYEQDLMNLILK</sequence>
<gene>
    <name evidence="3" type="ORF">JXQ802_LOCUS27708</name>
    <name evidence="2" type="ORF">PYM288_LOCUS18458</name>
</gene>
<feature type="transmembrane region" description="Helical" evidence="1">
    <location>
        <begin position="6"/>
        <end position="24"/>
    </location>
</feature>
<evidence type="ECO:0000256" key="1">
    <source>
        <dbReference type="SAM" id="Phobius"/>
    </source>
</evidence>
<evidence type="ECO:0000313" key="3">
    <source>
        <dbReference type="EMBL" id="CAF1265386.1"/>
    </source>
</evidence>
<accession>A0A814MEL4</accession>
<dbReference type="EMBL" id="CAJNOH010000568">
    <property type="protein sequence ID" value="CAF1076798.1"/>
    <property type="molecule type" value="Genomic_DNA"/>
</dbReference>
<organism evidence="2 4">
    <name type="scientific">Rotaria sordida</name>
    <dbReference type="NCBI Taxonomy" id="392033"/>
    <lineage>
        <taxon>Eukaryota</taxon>
        <taxon>Metazoa</taxon>
        <taxon>Spiralia</taxon>
        <taxon>Gnathifera</taxon>
        <taxon>Rotifera</taxon>
        <taxon>Eurotatoria</taxon>
        <taxon>Bdelloidea</taxon>
        <taxon>Philodinida</taxon>
        <taxon>Philodinidae</taxon>
        <taxon>Rotaria</taxon>
    </lineage>
</organism>
<proteinExistence type="predicted"/>
<dbReference type="Proteomes" id="UP000663854">
    <property type="component" value="Unassembled WGS sequence"/>
</dbReference>
<evidence type="ECO:0000313" key="5">
    <source>
        <dbReference type="Proteomes" id="UP000663870"/>
    </source>
</evidence>
<keyword evidence="1" id="KW-1133">Transmembrane helix</keyword>
<reference evidence="2" key="1">
    <citation type="submission" date="2021-02" db="EMBL/GenBank/DDBJ databases">
        <authorList>
            <person name="Nowell W R."/>
        </authorList>
    </citation>
    <scope>NUCLEOTIDE SEQUENCE</scope>
</reference>
<dbReference type="EMBL" id="CAJNOL010001015">
    <property type="protein sequence ID" value="CAF1265386.1"/>
    <property type="molecule type" value="Genomic_DNA"/>
</dbReference>
<dbReference type="Proteomes" id="UP000663870">
    <property type="component" value="Unassembled WGS sequence"/>
</dbReference>
<evidence type="ECO:0000313" key="2">
    <source>
        <dbReference type="EMBL" id="CAF1076798.1"/>
    </source>
</evidence>
<keyword evidence="1" id="KW-0472">Membrane</keyword>
<comment type="caution">
    <text evidence="2">The sequence shown here is derived from an EMBL/GenBank/DDBJ whole genome shotgun (WGS) entry which is preliminary data.</text>
</comment>
<keyword evidence="5" id="KW-1185">Reference proteome</keyword>